<gene>
    <name evidence="1" type="ORF">L3Q82_014945</name>
</gene>
<reference evidence="1" key="1">
    <citation type="submission" date="2022-04" db="EMBL/GenBank/DDBJ databases">
        <title>Jade perch genome.</title>
        <authorList>
            <person name="Chao B."/>
        </authorList>
    </citation>
    <scope>NUCLEOTIDE SEQUENCE</scope>
    <source>
        <strain evidence="1">CB-2022</strain>
    </source>
</reference>
<feature type="non-terminal residue" evidence="1">
    <location>
        <position position="1"/>
    </location>
</feature>
<organism evidence="1 2">
    <name type="scientific">Scortum barcoo</name>
    <name type="common">barcoo grunter</name>
    <dbReference type="NCBI Taxonomy" id="214431"/>
    <lineage>
        <taxon>Eukaryota</taxon>
        <taxon>Metazoa</taxon>
        <taxon>Chordata</taxon>
        <taxon>Craniata</taxon>
        <taxon>Vertebrata</taxon>
        <taxon>Euteleostomi</taxon>
        <taxon>Actinopterygii</taxon>
        <taxon>Neopterygii</taxon>
        <taxon>Teleostei</taxon>
        <taxon>Neoteleostei</taxon>
        <taxon>Acanthomorphata</taxon>
        <taxon>Eupercaria</taxon>
        <taxon>Centrarchiformes</taxon>
        <taxon>Terapontoidei</taxon>
        <taxon>Terapontidae</taxon>
        <taxon>Scortum</taxon>
    </lineage>
</organism>
<protein>
    <submittedName>
        <fullName evidence="1">Uncharacterized protein</fullName>
    </submittedName>
</protein>
<dbReference type="EMBL" id="CM041548">
    <property type="protein sequence ID" value="KAI3358520.1"/>
    <property type="molecule type" value="Genomic_DNA"/>
</dbReference>
<evidence type="ECO:0000313" key="1">
    <source>
        <dbReference type="EMBL" id="KAI3358520.1"/>
    </source>
</evidence>
<comment type="caution">
    <text evidence="1">The sequence shown here is derived from an EMBL/GenBank/DDBJ whole genome shotgun (WGS) entry which is preliminary data.</text>
</comment>
<keyword evidence="2" id="KW-1185">Reference proteome</keyword>
<dbReference type="Proteomes" id="UP000831701">
    <property type="component" value="Chromosome 18"/>
</dbReference>
<proteinExistence type="predicted"/>
<sequence>AHSEDRCMAELSIRRGSFLVSDQFINSISREVINVTQNQQIQTLTDPHNHLHPAARAHSGGCVRMRGVKCFLDYMSARKVRWAMYCSKG</sequence>
<evidence type="ECO:0000313" key="2">
    <source>
        <dbReference type="Proteomes" id="UP000831701"/>
    </source>
</evidence>
<accession>A0ACB8VS55</accession>
<name>A0ACB8VS55_9TELE</name>